<protein>
    <submittedName>
        <fullName evidence="1">Uncharacterized protein</fullName>
    </submittedName>
</protein>
<name>A0AAN9TS18_9HEMI</name>
<accession>A0AAN9TS18</accession>
<reference evidence="1 2" key="1">
    <citation type="submission" date="2024-03" db="EMBL/GenBank/DDBJ databases">
        <title>Adaptation during the transition from Ophiocordyceps entomopathogen to insect associate is accompanied by gene loss and intensified selection.</title>
        <authorList>
            <person name="Ward C.M."/>
            <person name="Onetto C.A."/>
            <person name="Borneman A.R."/>
        </authorList>
    </citation>
    <scope>NUCLEOTIDE SEQUENCE [LARGE SCALE GENOMIC DNA]</scope>
    <source>
        <strain evidence="1">AWRI1</strain>
        <tissue evidence="1">Single Adult Female</tissue>
    </source>
</reference>
<gene>
    <name evidence="1" type="ORF">V9T40_004482</name>
</gene>
<dbReference type="Proteomes" id="UP001367676">
    <property type="component" value="Unassembled WGS sequence"/>
</dbReference>
<sequence length="133" mass="15614">MLPKDSADKRINFLEGLEKWDVYDCGGRLPYPNQSPFTCAKIKLLRILIAFEFRRIIGAWLRNPKMDVSYAIHNRLFTRKWKRIWSVVKKKVEFLAHEDESNPRPTSFMAVRLFSKLFSSIQHFGASKALLLI</sequence>
<evidence type="ECO:0000313" key="1">
    <source>
        <dbReference type="EMBL" id="KAK7604209.1"/>
    </source>
</evidence>
<comment type="caution">
    <text evidence="1">The sequence shown here is derived from an EMBL/GenBank/DDBJ whole genome shotgun (WGS) entry which is preliminary data.</text>
</comment>
<proteinExistence type="predicted"/>
<dbReference type="AlphaFoldDB" id="A0AAN9TS18"/>
<keyword evidence="2" id="KW-1185">Reference proteome</keyword>
<evidence type="ECO:0000313" key="2">
    <source>
        <dbReference type="Proteomes" id="UP001367676"/>
    </source>
</evidence>
<dbReference type="EMBL" id="JBBCAQ010000004">
    <property type="protein sequence ID" value="KAK7604209.1"/>
    <property type="molecule type" value="Genomic_DNA"/>
</dbReference>
<organism evidence="1 2">
    <name type="scientific">Parthenolecanium corni</name>
    <dbReference type="NCBI Taxonomy" id="536013"/>
    <lineage>
        <taxon>Eukaryota</taxon>
        <taxon>Metazoa</taxon>
        <taxon>Ecdysozoa</taxon>
        <taxon>Arthropoda</taxon>
        <taxon>Hexapoda</taxon>
        <taxon>Insecta</taxon>
        <taxon>Pterygota</taxon>
        <taxon>Neoptera</taxon>
        <taxon>Paraneoptera</taxon>
        <taxon>Hemiptera</taxon>
        <taxon>Sternorrhyncha</taxon>
        <taxon>Coccoidea</taxon>
        <taxon>Coccidae</taxon>
        <taxon>Parthenolecanium</taxon>
    </lineage>
</organism>